<evidence type="ECO:0008006" key="6">
    <source>
        <dbReference type="Google" id="ProtNLM"/>
    </source>
</evidence>
<evidence type="ECO:0000313" key="5">
    <source>
        <dbReference type="Proteomes" id="UP000001918"/>
    </source>
</evidence>
<feature type="transmembrane region" description="Helical" evidence="3">
    <location>
        <begin position="97"/>
        <end position="116"/>
    </location>
</feature>
<dbReference type="AlphaFoldDB" id="D1A9D4"/>
<proteinExistence type="predicted"/>
<reference evidence="4 5" key="1">
    <citation type="journal article" date="2011" name="Stand. Genomic Sci.">
        <title>Complete genome sequence of Thermomonospora curvata type strain (B9).</title>
        <authorList>
            <person name="Chertkov O."/>
            <person name="Sikorski J."/>
            <person name="Nolan M."/>
            <person name="Lapidus A."/>
            <person name="Lucas S."/>
            <person name="Del Rio T.G."/>
            <person name="Tice H."/>
            <person name="Cheng J.F."/>
            <person name="Goodwin L."/>
            <person name="Pitluck S."/>
            <person name="Liolios K."/>
            <person name="Ivanova N."/>
            <person name="Mavromatis K."/>
            <person name="Mikhailova N."/>
            <person name="Ovchinnikova G."/>
            <person name="Pati A."/>
            <person name="Chen A."/>
            <person name="Palaniappan K."/>
            <person name="Djao O.D."/>
            <person name="Land M."/>
            <person name="Hauser L."/>
            <person name="Chang Y.J."/>
            <person name="Jeffries C.D."/>
            <person name="Brettin T."/>
            <person name="Han C."/>
            <person name="Detter J.C."/>
            <person name="Rohde M."/>
            <person name="Goker M."/>
            <person name="Woyke T."/>
            <person name="Bristow J."/>
            <person name="Eisen J.A."/>
            <person name="Markowitz V."/>
            <person name="Hugenholtz P."/>
            <person name="Klenk H.P."/>
            <person name="Kyrpides N.C."/>
        </authorList>
    </citation>
    <scope>NUCLEOTIDE SEQUENCE [LARGE SCALE GENOMIC DNA]</scope>
    <source>
        <strain evidence="5">ATCC 19995 / DSM 43183 / JCM 3096 / KCTC 9072 / NBRC 15933 / NCIMB 10081 / Henssen B9</strain>
    </source>
</reference>
<dbReference type="KEGG" id="tcu:Tcur_1247"/>
<keyword evidence="3" id="KW-0812">Transmembrane</keyword>
<keyword evidence="1" id="KW-0175">Coiled coil</keyword>
<protein>
    <recommendedName>
        <fullName evidence="6">DUF4407 domain-containing protein</fullName>
    </recommendedName>
</protein>
<sequence length="560" mass="61099">MKNILVWLSSAREDVLEDSPGDRPKYIGIGSAIVITGTIAGVAMTYALASAVKASLWVAVPFGVAWAVGIMLLDRWLVATIQRGSWVQNILTTVPRLLLAVLLGLVISTPLVLRIFEPEIVAEISRMQQEKADAFQRQQREGDVGRDIAALTAQRDELQRIIASGGDAPSDPEADPEIRGLRAQLKEAETARDEAVKKLDCQLYGPCKPTGPGPLADAARRELNLAEARIKTIDGQIEKRKRELNANDEASRAQRVADAKAALPGVQRRLEDRIRQQESLRRQFEERQRNANGLLARIEALDRLSERDSSMGRAHRLLILLFTAIEILPVLVKLLMLFAPENNYERILKDREREELLRAQVKSRAGADGQALSDDILKLWGMPPDPPGSEGGEAPPKPTTPMPDGPAPAQTGGRLPEEGYPSEDSRRLMEMPDANVRGYDGERLDFGDGAFEDGRRDDLDDWKETSPGGWEEGTAADRRAGAASDGWSDDPGDDEGRRAEPASGAWDSVPFSGGREDGAAGSPRSVTDDFADPRAAAASDSRRPDSSGGDEGDRLLKFDD</sequence>
<feature type="region of interest" description="Disordered" evidence="2">
    <location>
        <begin position="377"/>
        <end position="560"/>
    </location>
</feature>
<dbReference type="Pfam" id="PF14362">
    <property type="entry name" value="DUF4407"/>
    <property type="match status" value="1"/>
</dbReference>
<dbReference type="Proteomes" id="UP000001918">
    <property type="component" value="Chromosome"/>
</dbReference>
<dbReference type="eggNOG" id="COG3206">
    <property type="taxonomic scope" value="Bacteria"/>
</dbReference>
<dbReference type="STRING" id="471852.Tcur_1247"/>
<dbReference type="RefSeq" id="WP_012851614.1">
    <property type="nucleotide sequence ID" value="NC_013510.1"/>
</dbReference>
<keyword evidence="3" id="KW-0472">Membrane</keyword>
<feature type="compositionally biased region" description="Basic and acidic residues" evidence="2">
    <location>
        <begin position="439"/>
        <end position="464"/>
    </location>
</feature>
<evidence type="ECO:0000313" key="4">
    <source>
        <dbReference type="EMBL" id="ACY96830.1"/>
    </source>
</evidence>
<gene>
    <name evidence="4" type="ordered locus">Tcur_1247</name>
</gene>
<evidence type="ECO:0000256" key="3">
    <source>
        <dbReference type="SAM" id="Phobius"/>
    </source>
</evidence>
<dbReference type="HOGENOM" id="CLU_486537_0_0_11"/>
<feature type="compositionally biased region" description="Pro residues" evidence="2">
    <location>
        <begin position="395"/>
        <end position="406"/>
    </location>
</feature>
<feature type="transmembrane region" description="Helical" evidence="3">
    <location>
        <begin position="56"/>
        <end position="77"/>
    </location>
</feature>
<accession>D1A9D4</accession>
<keyword evidence="3" id="KW-1133">Transmembrane helix</keyword>
<feature type="transmembrane region" description="Helical" evidence="3">
    <location>
        <begin position="26"/>
        <end position="49"/>
    </location>
</feature>
<dbReference type="EMBL" id="CP001738">
    <property type="protein sequence ID" value="ACY96830.1"/>
    <property type="molecule type" value="Genomic_DNA"/>
</dbReference>
<feature type="coiled-coil region" evidence="1">
    <location>
        <begin position="178"/>
        <end position="236"/>
    </location>
</feature>
<keyword evidence="5" id="KW-1185">Reference proteome</keyword>
<feature type="compositionally biased region" description="Basic and acidic residues" evidence="2">
    <location>
        <begin position="540"/>
        <end position="560"/>
    </location>
</feature>
<evidence type="ECO:0000256" key="1">
    <source>
        <dbReference type="SAM" id="Coils"/>
    </source>
</evidence>
<organism evidence="4 5">
    <name type="scientific">Thermomonospora curvata (strain ATCC 19995 / DSM 43183 / JCM 3096 / KCTC 9072 / NBRC 15933 / NCIMB 10081 / Henssen B9)</name>
    <dbReference type="NCBI Taxonomy" id="471852"/>
    <lineage>
        <taxon>Bacteria</taxon>
        <taxon>Bacillati</taxon>
        <taxon>Actinomycetota</taxon>
        <taxon>Actinomycetes</taxon>
        <taxon>Streptosporangiales</taxon>
        <taxon>Thermomonosporaceae</taxon>
        <taxon>Thermomonospora</taxon>
    </lineage>
</organism>
<dbReference type="InterPro" id="IPR025519">
    <property type="entry name" value="DUF4407"/>
</dbReference>
<name>D1A9D4_THECD</name>
<feature type="transmembrane region" description="Helical" evidence="3">
    <location>
        <begin position="317"/>
        <end position="339"/>
    </location>
</feature>
<evidence type="ECO:0000256" key="2">
    <source>
        <dbReference type="SAM" id="MobiDB-lite"/>
    </source>
</evidence>